<evidence type="ECO:0000256" key="1">
    <source>
        <dbReference type="SAM" id="Phobius"/>
    </source>
</evidence>
<dbReference type="EMBL" id="MHIC01000022">
    <property type="protein sequence ID" value="OGY44890.1"/>
    <property type="molecule type" value="Genomic_DNA"/>
</dbReference>
<keyword evidence="1" id="KW-1133">Transmembrane helix</keyword>
<accession>A0A1G1XZ94</accession>
<feature type="transmembrane region" description="Helical" evidence="1">
    <location>
        <begin position="73"/>
        <end position="96"/>
    </location>
</feature>
<organism evidence="2 3">
    <name type="scientific">Candidatus Buchananbacteria bacterium RIFCSPHIGHO2_01_FULL_39_8</name>
    <dbReference type="NCBI Taxonomy" id="1797533"/>
    <lineage>
        <taxon>Bacteria</taxon>
        <taxon>Candidatus Buchananiibacteriota</taxon>
    </lineage>
</organism>
<dbReference type="Proteomes" id="UP000176241">
    <property type="component" value="Unassembled WGS sequence"/>
</dbReference>
<protein>
    <submittedName>
        <fullName evidence="2">Uncharacterized protein</fullName>
    </submittedName>
</protein>
<name>A0A1G1XZ94_9BACT</name>
<reference evidence="2 3" key="1">
    <citation type="journal article" date="2016" name="Nat. Commun.">
        <title>Thousands of microbial genomes shed light on interconnected biogeochemical processes in an aquifer system.</title>
        <authorList>
            <person name="Anantharaman K."/>
            <person name="Brown C.T."/>
            <person name="Hug L.A."/>
            <person name="Sharon I."/>
            <person name="Castelle C.J."/>
            <person name="Probst A.J."/>
            <person name="Thomas B.C."/>
            <person name="Singh A."/>
            <person name="Wilkins M.J."/>
            <person name="Karaoz U."/>
            <person name="Brodie E.L."/>
            <person name="Williams K.H."/>
            <person name="Hubbard S.S."/>
            <person name="Banfield J.F."/>
        </authorList>
    </citation>
    <scope>NUCLEOTIDE SEQUENCE [LARGE SCALE GENOMIC DNA]</scope>
</reference>
<comment type="caution">
    <text evidence="2">The sequence shown here is derived from an EMBL/GenBank/DDBJ whole genome shotgun (WGS) entry which is preliminary data.</text>
</comment>
<keyword evidence="1" id="KW-0812">Transmembrane</keyword>
<evidence type="ECO:0000313" key="2">
    <source>
        <dbReference type="EMBL" id="OGY44890.1"/>
    </source>
</evidence>
<feature type="transmembrane region" description="Helical" evidence="1">
    <location>
        <begin position="45"/>
        <end position="67"/>
    </location>
</feature>
<proteinExistence type="predicted"/>
<feature type="transmembrane region" description="Helical" evidence="1">
    <location>
        <begin position="14"/>
        <end position="33"/>
    </location>
</feature>
<dbReference type="STRING" id="1797533.A2731_01015"/>
<keyword evidence="1" id="KW-0472">Membrane</keyword>
<dbReference type="AlphaFoldDB" id="A0A1G1XZ94"/>
<evidence type="ECO:0000313" key="3">
    <source>
        <dbReference type="Proteomes" id="UP000176241"/>
    </source>
</evidence>
<gene>
    <name evidence="2" type="ORF">A2731_01015</name>
</gene>
<sequence>MSPGFSLILGGKKLRNILGALILASFFLLNTVLLQQGYYSETYELLFDIVIILGGVYLTLDGAIIALKSDGNFSFYLIISNLFLSITLVHVLRLIFGRLPCC</sequence>